<accession>A0ABQ4NEY4</accession>
<dbReference type="EMBL" id="BOVJ01000209">
    <property type="protein sequence ID" value="GIQ66791.1"/>
    <property type="molecule type" value="Genomic_DNA"/>
</dbReference>
<dbReference type="InterPro" id="IPR052558">
    <property type="entry name" value="Siderophore_Hydrolase_D"/>
</dbReference>
<dbReference type="InterPro" id="IPR000801">
    <property type="entry name" value="Esterase-like"/>
</dbReference>
<keyword evidence="2" id="KW-0378">Hydrolase</keyword>
<protein>
    <submittedName>
        <fullName evidence="3">Ferri-bacillibactin esterase BesA</fullName>
    </submittedName>
</protein>
<evidence type="ECO:0000313" key="3">
    <source>
        <dbReference type="EMBL" id="GIQ66791.1"/>
    </source>
</evidence>
<dbReference type="Pfam" id="PF00756">
    <property type="entry name" value="Esterase"/>
    <property type="match status" value="1"/>
</dbReference>
<comment type="caution">
    <text evidence="3">The sequence shown here is derived from an EMBL/GenBank/DDBJ whole genome shotgun (WGS) entry which is preliminary data.</text>
</comment>
<dbReference type="Proteomes" id="UP000680304">
    <property type="component" value="Unassembled WGS sequence"/>
</dbReference>
<name>A0ABQ4NEY4_9BACL</name>
<dbReference type="RefSeq" id="WP_213531400.1">
    <property type="nucleotide sequence ID" value="NZ_BOVJ01000209.1"/>
</dbReference>
<gene>
    <name evidence="3" type="primary">besA</name>
    <name evidence="3" type="ORF">PACILC2_53590</name>
</gene>
<dbReference type="PANTHER" id="PTHR40841">
    <property type="entry name" value="SIDEROPHORE TRIACETYLFUSARININE C ESTERASE"/>
    <property type="match status" value="1"/>
</dbReference>
<organism evidence="3 4">
    <name type="scientific">Paenibacillus cisolokensis</name>
    <dbReference type="NCBI Taxonomy" id="1658519"/>
    <lineage>
        <taxon>Bacteria</taxon>
        <taxon>Bacillati</taxon>
        <taxon>Bacillota</taxon>
        <taxon>Bacilli</taxon>
        <taxon>Bacillales</taxon>
        <taxon>Paenibacillaceae</taxon>
        <taxon>Paenibacillus</taxon>
    </lineage>
</organism>
<dbReference type="InterPro" id="IPR029058">
    <property type="entry name" value="AB_hydrolase_fold"/>
</dbReference>
<evidence type="ECO:0000313" key="4">
    <source>
        <dbReference type="Proteomes" id="UP000680304"/>
    </source>
</evidence>
<proteinExistence type="inferred from homology"/>
<sequence>MVDNNGRSAFAIPGAEQWTMTGRTGRRYRIMAWMPDAAVPEAGFPVIYMLDANAAFGTMVETVRLLGQGPYRVDPSVVIGIGYETDRPLDTQARFYDYTVYAADDELPPRKDRSPWPATGGAADFLQFIEEELKPGIERLYTIDRSRQMLFGHSLGGWFVLYALFRRCDAFQYYVAGSPSIWWKNGYIVPDAERFAESGKQADWRASLLIGVGSLEKPHMVRDARQMYERLLAADIPGFAVQYRCYEDEGHLSVVAPLIGRAVRFLDPNHDNRPKS</sequence>
<evidence type="ECO:0000256" key="2">
    <source>
        <dbReference type="ARBA" id="ARBA00022801"/>
    </source>
</evidence>
<evidence type="ECO:0000256" key="1">
    <source>
        <dbReference type="ARBA" id="ARBA00005622"/>
    </source>
</evidence>
<keyword evidence="4" id="KW-1185">Reference proteome</keyword>
<comment type="similarity">
    <text evidence="1">Belongs to the esterase D family.</text>
</comment>
<reference evidence="3 4" key="1">
    <citation type="submission" date="2021-04" db="EMBL/GenBank/DDBJ databases">
        <title>Draft genome sequence of Paenibacillus cisolokensis, LC2-13A.</title>
        <authorList>
            <person name="Uke A."/>
            <person name="Chhe C."/>
            <person name="Baramee S."/>
            <person name="Kosugi A."/>
        </authorList>
    </citation>
    <scope>NUCLEOTIDE SEQUENCE [LARGE SCALE GENOMIC DNA]</scope>
    <source>
        <strain evidence="3 4">LC2-13A</strain>
    </source>
</reference>
<dbReference type="Gene3D" id="3.40.50.1820">
    <property type="entry name" value="alpha/beta hydrolase"/>
    <property type="match status" value="1"/>
</dbReference>
<dbReference type="SUPFAM" id="SSF53474">
    <property type="entry name" value="alpha/beta-Hydrolases"/>
    <property type="match status" value="1"/>
</dbReference>
<dbReference type="PANTHER" id="PTHR40841:SF2">
    <property type="entry name" value="SIDEROPHORE-DEGRADING ESTERASE (EUROFUNG)"/>
    <property type="match status" value="1"/>
</dbReference>